<dbReference type="RefSeq" id="WP_182413308.1">
    <property type="nucleotide sequence ID" value="NZ_CP055153.1"/>
</dbReference>
<gene>
    <name evidence="1" type="ORF">HUW48_23800</name>
</gene>
<protein>
    <submittedName>
        <fullName evidence="1">Uncharacterized protein</fullName>
    </submittedName>
</protein>
<accession>A0A7L7LDD9</accession>
<proteinExistence type="predicted"/>
<name>A0A7L7LDD9_9BACT</name>
<dbReference type="KEGG" id="add:HUW48_23800"/>
<dbReference type="AlphaFoldDB" id="A0A7L7LDD9"/>
<keyword evidence="2" id="KW-1185">Reference proteome</keyword>
<sequence>MAGGPRRGTRAGYFSFSPDVEMPKGTGKLAGLRCPDCCLFLLANAFLAFPFKFST</sequence>
<dbReference type="Proteomes" id="UP000514509">
    <property type="component" value="Chromosome"/>
</dbReference>
<organism evidence="1 2">
    <name type="scientific">Adhaeribacter radiodurans</name>
    <dbReference type="NCBI Taxonomy" id="2745197"/>
    <lineage>
        <taxon>Bacteria</taxon>
        <taxon>Pseudomonadati</taxon>
        <taxon>Bacteroidota</taxon>
        <taxon>Cytophagia</taxon>
        <taxon>Cytophagales</taxon>
        <taxon>Hymenobacteraceae</taxon>
        <taxon>Adhaeribacter</taxon>
    </lineage>
</organism>
<dbReference type="EMBL" id="CP055153">
    <property type="protein sequence ID" value="QMU30866.1"/>
    <property type="molecule type" value="Genomic_DNA"/>
</dbReference>
<reference evidence="1 2" key="1">
    <citation type="submission" date="2020-06" db="EMBL/GenBank/DDBJ databases">
        <authorList>
            <person name="Hwang Y.J."/>
        </authorList>
    </citation>
    <scope>NUCLEOTIDE SEQUENCE [LARGE SCALE GENOMIC DNA]</scope>
    <source>
        <strain evidence="1 2">KUDC8001</strain>
    </source>
</reference>
<evidence type="ECO:0000313" key="1">
    <source>
        <dbReference type="EMBL" id="QMU30866.1"/>
    </source>
</evidence>
<evidence type="ECO:0000313" key="2">
    <source>
        <dbReference type="Proteomes" id="UP000514509"/>
    </source>
</evidence>
<reference evidence="1 2" key="2">
    <citation type="submission" date="2020-08" db="EMBL/GenBank/DDBJ databases">
        <title>Adhaeribacter dokdonensis sp. nov., isolated from the rhizosphere of Elymus tsukushiensis, a plant native to the Dokdo Islands, Republic of Korea.</title>
        <authorList>
            <person name="Ghim S.Y."/>
        </authorList>
    </citation>
    <scope>NUCLEOTIDE SEQUENCE [LARGE SCALE GENOMIC DNA]</scope>
    <source>
        <strain evidence="1 2">KUDC8001</strain>
    </source>
</reference>